<organism evidence="2 3">
    <name type="scientific">Fredinandcohnia salidurans</name>
    <dbReference type="NCBI Taxonomy" id="2595041"/>
    <lineage>
        <taxon>Bacteria</taxon>
        <taxon>Bacillati</taxon>
        <taxon>Bacillota</taxon>
        <taxon>Bacilli</taxon>
        <taxon>Bacillales</taxon>
        <taxon>Bacillaceae</taxon>
        <taxon>Fredinandcohnia</taxon>
    </lineage>
</organism>
<proteinExistence type="predicted"/>
<dbReference type="Proteomes" id="UP001597227">
    <property type="component" value="Unassembled WGS sequence"/>
</dbReference>
<dbReference type="PANTHER" id="PTHR43000">
    <property type="entry name" value="DTDP-D-GLUCOSE 4,6-DEHYDRATASE-RELATED"/>
    <property type="match status" value="1"/>
</dbReference>
<gene>
    <name evidence="2" type="ORF">ACFSFW_05085</name>
</gene>
<accession>A0ABW4MJN9</accession>
<evidence type="ECO:0000313" key="3">
    <source>
        <dbReference type="Proteomes" id="UP001597227"/>
    </source>
</evidence>
<feature type="domain" description="NAD(P)-binding" evidence="1">
    <location>
        <begin position="11"/>
        <end position="305"/>
    </location>
</feature>
<protein>
    <submittedName>
        <fullName evidence="2">NAD-dependent epimerase/dehydratase family protein</fullName>
    </submittedName>
</protein>
<sequence length="321" mass="36972">MENFFSNQRVLITGANGFIGSHVVQRMVQEEALVSVLVRESSDLWRIEEYKKDIDIHLVDLRDSSAIDKIVKQIKPDFIFHVGAYGVDSRQKDYFTAASTNIMGTMNLLNSVKDIGCKKFINVGTCMEYGDKQEIIRENSYLEPDSIYGSTKASATIIAHQIAKENNINLVTLRPFGIFGEKEGSHKFFPYIILSILEGKEVNLTPCEQYRDYCYIENIMDGFVLAAKNEAVNHEVFNIGNGEIFKLKHFVDIIYKEMGLQKQPNYGAIPYRKNEVWRQQPDTTKIKRLLNWEPKVSLEEGIKRTINWYMANEEKFIGTKR</sequence>
<dbReference type="SUPFAM" id="SSF51735">
    <property type="entry name" value="NAD(P)-binding Rossmann-fold domains"/>
    <property type="match status" value="1"/>
</dbReference>
<dbReference type="RefSeq" id="WP_388035698.1">
    <property type="nucleotide sequence ID" value="NZ_JBHUEK010000007.1"/>
</dbReference>
<name>A0ABW4MJN9_9BACI</name>
<dbReference type="Gene3D" id="3.40.50.720">
    <property type="entry name" value="NAD(P)-binding Rossmann-like Domain"/>
    <property type="match status" value="1"/>
</dbReference>
<dbReference type="Pfam" id="PF16363">
    <property type="entry name" value="GDP_Man_Dehyd"/>
    <property type="match status" value="1"/>
</dbReference>
<evidence type="ECO:0000313" key="2">
    <source>
        <dbReference type="EMBL" id="MFD1778033.1"/>
    </source>
</evidence>
<dbReference type="InterPro" id="IPR036291">
    <property type="entry name" value="NAD(P)-bd_dom_sf"/>
</dbReference>
<keyword evidence="3" id="KW-1185">Reference proteome</keyword>
<evidence type="ECO:0000259" key="1">
    <source>
        <dbReference type="Pfam" id="PF16363"/>
    </source>
</evidence>
<comment type="caution">
    <text evidence="2">The sequence shown here is derived from an EMBL/GenBank/DDBJ whole genome shotgun (WGS) entry which is preliminary data.</text>
</comment>
<reference evidence="3" key="1">
    <citation type="journal article" date="2019" name="Int. J. Syst. Evol. Microbiol.">
        <title>The Global Catalogue of Microorganisms (GCM) 10K type strain sequencing project: providing services to taxonomists for standard genome sequencing and annotation.</title>
        <authorList>
            <consortium name="The Broad Institute Genomics Platform"/>
            <consortium name="The Broad Institute Genome Sequencing Center for Infectious Disease"/>
            <person name="Wu L."/>
            <person name="Ma J."/>
        </authorList>
    </citation>
    <scope>NUCLEOTIDE SEQUENCE [LARGE SCALE GENOMIC DNA]</scope>
    <source>
        <strain evidence="3">CCUG 15531</strain>
    </source>
</reference>
<dbReference type="InterPro" id="IPR016040">
    <property type="entry name" value="NAD(P)-bd_dom"/>
</dbReference>
<dbReference type="EMBL" id="JBHUEK010000007">
    <property type="protein sequence ID" value="MFD1778033.1"/>
    <property type="molecule type" value="Genomic_DNA"/>
</dbReference>